<dbReference type="GO" id="GO:0009341">
    <property type="term" value="C:beta-galactosidase complex"/>
    <property type="evidence" value="ECO:0007669"/>
    <property type="project" value="InterPro"/>
</dbReference>
<dbReference type="InterPro" id="IPR013783">
    <property type="entry name" value="Ig-like_fold"/>
</dbReference>
<dbReference type="Gene3D" id="3.20.20.80">
    <property type="entry name" value="Glycosidases"/>
    <property type="match status" value="1"/>
</dbReference>
<dbReference type="InterPro" id="IPR036156">
    <property type="entry name" value="Beta-gal/glucu_dom_sf"/>
</dbReference>
<dbReference type="InterPro" id="IPR006103">
    <property type="entry name" value="Glyco_hydro_2_cat"/>
</dbReference>
<dbReference type="PANTHER" id="PTHR46323">
    <property type="entry name" value="BETA-GALACTOSIDASE"/>
    <property type="match status" value="1"/>
</dbReference>
<keyword evidence="9" id="KW-1185">Reference proteome</keyword>
<dbReference type="Proteomes" id="UP000562929">
    <property type="component" value="Unassembled WGS sequence"/>
</dbReference>
<dbReference type="Gene3D" id="2.70.98.10">
    <property type="match status" value="1"/>
</dbReference>
<dbReference type="PANTHER" id="PTHR46323:SF2">
    <property type="entry name" value="BETA-GALACTOSIDASE"/>
    <property type="match status" value="1"/>
</dbReference>
<sequence length="1115" mass="125664">MTPCVVDVQRLEADCEWLRLMLTGPRGFLPVPSGATPEKIAHMAIDKDDDADLILRCRLNASAVFRARGSVCCACCVHLPSKQREIRPCLPPPESQLTSTMSTFLPSQPDWSNIHVVHRKTLPPRSHFFLYDNQANALSRDVSEAKAQCLSGTWKFHLSRSPFDGPCHFHKPGFAATDFSDITVPGMWQLQGHGKGPHYTNVNYPWPVDPPNVSFQDNECGRYLTTFMVRDSFARHQLRLRFEGVDAAFSVWINGQDVGYSQGSRNPSEFDVTDLVEIGQSNTLAVEVYQRCDGSYIEDQDQWWLSGIFRDVYLHAFPSLHPVDFHVATYLDDEFRNAVLKVKVEASEPSAVDLKLLDADGNEVVSQSQDIDGSAVIELDVDNPLKWTAETPNLYTLVLTFGKDVCCLAQRIGFRTAGLIDGVFCVNGSPVKLRGVNRHEHHPDHGRAVPYDFMRRDLMLMKKCNINAIRTSHQINDPRLYDVTDELGLWVLDEADLECHGFENVGGDPASYTSDNPDWREQYVDRARQMVARDKNHASIILWSLGNEAFYGRNHQAMYDCIKSIDDTRLVHYEGDSQAKTADIFSRMYPTIDSVVNDFAKAREWKKPLVLCEFLHAMGNSVGNAKEYIDLFYKHPRLMGGFVWEWANHGLRTRTKDGIEYMGYGGDFGDEPNDYNFILDGLLWSEHCLTPNMAEYAKSIEPVQTVARHHHQVTIVNRYDFLSLEHLVASWTIVTEAKGITYAGSVAIPSGIKPHGEASIELDDFHESMLLEAVGGESFLQLCFKLKHSTSWAPANHIVATGELRVSKPLSLAGLRGLEPPMPLPKANQTEDGLLIITSASESSTWVMNLVTGMLTSWKRAKQAETLTEPIRMDFYRALTDNDRSGHGRQWIERRIHQMTSQVRMVKWHASTDGLHVEVTERIAPPALGWGIENAWTYSFRGDSVCIQVQVTPCGPGLPETLARIGLTLGLGDADRVRWWGRGPGESYRDKKRSQLLGEWEATIDDLWVDYEFPQDGGNRTDVRTVELVGSGGERKLRARFGDLEGASFSAARYSTADVDASKHPFELRAKRRKDVVVKLDWAHHGLGTASCGPWTLPRYQLRSDRKYEFEVLLD</sequence>
<evidence type="ECO:0000256" key="6">
    <source>
        <dbReference type="ARBA" id="ARBA00032230"/>
    </source>
</evidence>
<evidence type="ECO:0000256" key="4">
    <source>
        <dbReference type="ARBA" id="ARBA00022801"/>
    </source>
</evidence>
<dbReference type="SUPFAM" id="SSF49785">
    <property type="entry name" value="Galactose-binding domain-like"/>
    <property type="match status" value="1"/>
</dbReference>
<proteinExistence type="inferred from homology"/>
<dbReference type="PRINTS" id="PR00132">
    <property type="entry name" value="GLHYDRLASE2"/>
</dbReference>
<comment type="similarity">
    <text evidence="2">Belongs to the glycosyl hydrolase 2 family.</text>
</comment>
<dbReference type="Pfam" id="PF02836">
    <property type="entry name" value="Glyco_hydro_2_C"/>
    <property type="match status" value="1"/>
</dbReference>
<dbReference type="InterPro" id="IPR017853">
    <property type="entry name" value="GH"/>
</dbReference>
<evidence type="ECO:0000259" key="7">
    <source>
        <dbReference type="SMART" id="SM01038"/>
    </source>
</evidence>
<dbReference type="SMART" id="SM01038">
    <property type="entry name" value="Bgal_small_N"/>
    <property type="match status" value="1"/>
</dbReference>
<dbReference type="Pfam" id="PF02929">
    <property type="entry name" value="Bgal_small_N"/>
    <property type="match status" value="1"/>
</dbReference>
<dbReference type="Pfam" id="PF00703">
    <property type="entry name" value="Glyco_hydro_2"/>
    <property type="match status" value="1"/>
</dbReference>
<comment type="caution">
    <text evidence="8">The sequence shown here is derived from an EMBL/GenBank/DDBJ whole genome shotgun (WGS) entry which is preliminary data.</text>
</comment>
<evidence type="ECO:0000313" key="9">
    <source>
        <dbReference type="Proteomes" id="UP000562929"/>
    </source>
</evidence>
<dbReference type="EC" id="3.2.1.23" evidence="3"/>
<gene>
    <name evidence="8" type="ORF">GQ602_001303</name>
</gene>
<dbReference type="Gene3D" id="2.60.120.260">
    <property type="entry name" value="Galactose-binding domain-like"/>
    <property type="match status" value="1"/>
</dbReference>
<evidence type="ECO:0000256" key="3">
    <source>
        <dbReference type="ARBA" id="ARBA00012756"/>
    </source>
</evidence>
<dbReference type="InterPro" id="IPR014718">
    <property type="entry name" value="GH-type_carb-bd"/>
</dbReference>
<evidence type="ECO:0000256" key="2">
    <source>
        <dbReference type="ARBA" id="ARBA00007401"/>
    </source>
</evidence>
<reference evidence="8 9" key="1">
    <citation type="journal article" date="2020" name="G3 (Bethesda)">
        <title>Genetic Underpinnings of Host Manipulation by Ophiocordyceps as Revealed by Comparative Transcriptomics.</title>
        <authorList>
            <person name="Will I."/>
            <person name="Das B."/>
            <person name="Trinh T."/>
            <person name="Brachmann A."/>
            <person name="Ohm R.A."/>
            <person name="de Bekker C."/>
        </authorList>
    </citation>
    <scope>NUCLEOTIDE SEQUENCE [LARGE SCALE GENOMIC DNA]</scope>
    <source>
        <strain evidence="8 9">EC05</strain>
    </source>
</reference>
<dbReference type="InterPro" id="IPR006104">
    <property type="entry name" value="Glyco_hydro_2_N"/>
</dbReference>
<dbReference type="InterPro" id="IPR006101">
    <property type="entry name" value="Glyco_hydro_2"/>
</dbReference>
<dbReference type="PROSITE" id="PS00608">
    <property type="entry name" value="GLYCOSYL_HYDROL_F2_2"/>
    <property type="match status" value="1"/>
</dbReference>
<evidence type="ECO:0000256" key="5">
    <source>
        <dbReference type="ARBA" id="ARBA00023295"/>
    </source>
</evidence>
<dbReference type="SUPFAM" id="SSF51445">
    <property type="entry name" value="(Trans)glycosidases"/>
    <property type="match status" value="1"/>
</dbReference>
<keyword evidence="4" id="KW-0378">Hydrolase</keyword>
<keyword evidence="5" id="KW-0326">Glycosidase</keyword>
<dbReference type="GO" id="GO:0004565">
    <property type="term" value="F:beta-galactosidase activity"/>
    <property type="evidence" value="ECO:0007669"/>
    <property type="project" value="UniProtKB-EC"/>
</dbReference>
<accession>A0A8H4QDT4</accession>
<dbReference type="GO" id="GO:0030246">
    <property type="term" value="F:carbohydrate binding"/>
    <property type="evidence" value="ECO:0007669"/>
    <property type="project" value="InterPro"/>
</dbReference>
<organism evidence="8 9">
    <name type="scientific">Ophiocordyceps camponoti-floridani</name>
    <dbReference type="NCBI Taxonomy" id="2030778"/>
    <lineage>
        <taxon>Eukaryota</taxon>
        <taxon>Fungi</taxon>
        <taxon>Dikarya</taxon>
        <taxon>Ascomycota</taxon>
        <taxon>Pezizomycotina</taxon>
        <taxon>Sordariomycetes</taxon>
        <taxon>Hypocreomycetidae</taxon>
        <taxon>Hypocreales</taxon>
        <taxon>Ophiocordycipitaceae</taxon>
        <taxon>Ophiocordyceps</taxon>
    </lineage>
</organism>
<dbReference type="GO" id="GO:0005990">
    <property type="term" value="P:lactose catabolic process"/>
    <property type="evidence" value="ECO:0007669"/>
    <property type="project" value="TreeGrafter"/>
</dbReference>
<dbReference type="InterPro" id="IPR023232">
    <property type="entry name" value="Glyco_hydro_2_AS"/>
</dbReference>
<dbReference type="SUPFAM" id="SSF74650">
    <property type="entry name" value="Galactose mutarotase-like"/>
    <property type="match status" value="1"/>
</dbReference>
<dbReference type="InterPro" id="IPR008979">
    <property type="entry name" value="Galactose-bd-like_sf"/>
</dbReference>
<protein>
    <recommendedName>
        <fullName evidence="3">beta-galactosidase</fullName>
        <ecNumber evidence="3">3.2.1.23</ecNumber>
    </recommendedName>
    <alternativeName>
        <fullName evidence="6">Lactase</fullName>
    </alternativeName>
</protein>
<evidence type="ECO:0000313" key="8">
    <source>
        <dbReference type="EMBL" id="KAF4595690.1"/>
    </source>
</evidence>
<dbReference type="EMBL" id="JAACLJ010000001">
    <property type="protein sequence ID" value="KAF4595690.1"/>
    <property type="molecule type" value="Genomic_DNA"/>
</dbReference>
<comment type="catalytic activity">
    <reaction evidence="1">
        <text>Hydrolysis of terminal non-reducing beta-D-galactose residues in beta-D-galactosides.</text>
        <dbReference type="EC" id="3.2.1.23"/>
    </reaction>
</comment>
<dbReference type="SUPFAM" id="SSF49303">
    <property type="entry name" value="beta-Galactosidase/glucuronidase domain"/>
    <property type="match status" value="2"/>
</dbReference>
<dbReference type="Pfam" id="PF16353">
    <property type="entry name" value="LacZ_4"/>
    <property type="match status" value="1"/>
</dbReference>
<dbReference type="Pfam" id="PF02837">
    <property type="entry name" value="Glyco_hydro_2_N"/>
    <property type="match status" value="1"/>
</dbReference>
<dbReference type="Gene3D" id="2.60.40.10">
    <property type="entry name" value="Immunoglobulins"/>
    <property type="match status" value="2"/>
</dbReference>
<dbReference type="InterPro" id="IPR050347">
    <property type="entry name" value="Bact_Beta-galactosidase"/>
</dbReference>
<dbReference type="InterPro" id="IPR011013">
    <property type="entry name" value="Gal_mutarotase_sf_dom"/>
</dbReference>
<dbReference type="InterPro" id="IPR032312">
    <property type="entry name" value="LacZ_4"/>
</dbReference>
<feature type="domain" description="Beta galactosidase small chain/" evidence="7">
    <location>
        <begin position="838"/>
        <end position="1115"/>
    </location>
</feature>
<name>A0A8H4QDT4_9HYPO</name>
<dbReference type="OrthoDB" id="408320at2759"/>
<dbReference type="InterPro" id="IPR004199">
    <property type="entry name" value="B-gal_small/dom_5"/>
</dbReference>
<dbReference type="AlphaFoldDB" id="A0A8H4QDT4"/>
<dbReference type="InterPro" id="IPR006102">
    <property type="entry name" value="Ig-like_GH2"/>
</dbReference>
<evidence type="ECO:0000256" key="1">
    <source>
        <dbReference type="ARBA" id="ARBA00001412"/>
    </source>
</evidence>
<dbReference type="FunFam" id="3.20.20.80:FF:000018">
    <property type="entry name" value="Beta-galactosidase"/>
    <property type="match status" value="1"/>
</dbReference>